<dbReference type="GO" id="GO:0005634">
    <property type="term" value="C:nucleus"/>
    <property type="evidence" value="ECO:0007669"/>
    <property type="project" value="UniProtKB-SubCell"/>
</dbReference>
<dbReference type="Gene3D" id="1.10.10.60">
    <property type="entry name" value="Homeodomain-like"/>
    <property type="match status" value="1"/>
</dbReference>
<dbReference type="GO" id="GO:0006355">
    <property type="term" value="P:regulation of DNA-templated transcription"/>
    <property type="evidence" value="ECO:0007669"/>
    <property type="project" value="InterPro"/>
</dbReference>
<dbReference type="AlphaFoldDB" id="A0AA37GAI0"/>
<evidence type="ECO:0000313" key="7">
    <source>
        <dbReference type="EMBL" id="GJC77309.1"/>
    </source>
</evidence>
<dbReference type="EMBL" id="BPPX01000001">
    <property type="protein sequence ID" value="GJC77309.1"/>
    <property type="molecule type" value="Genomic_DNA"/>
</dbReference>
<feature type="domain" description="Homeobox" evidence="6">
    <location>
        <begin position="12"/>
        <end position="75"/>
    </location>
</feature>
<dbReference type="CDD" id="cd00086">
    <property type="entry name" value="homeodomain"/>
    <property type="match status" value="1"/>
</dbReference>
<dbReference type="Proteomes" id="UP001055172">
    <property type="component" value="Unassembled WGS sequence"/>
</dbReference>
<sequence>MGPPAHGFNKNSPPPRIGARFSRESVKTLNNRSSSHSRHPYPNKEEMEMLQRQSGLNKPQISNWLANARRRGKIQPARSTSPHVGSTWTGPINIPPSLHTFI</sequence>
<feature type="region of interest" description="Disordered" evidence="5">
    <location>
        <begin position="26"/>
        <end position="57"/>
    </location>
</feature>
<evidence type="ECO:0000256" key="3">
    <source>
        <dbReference type="ARBA" id="ARBA00023242"/>
    </source>
</evidence>
<dbReference type="InterPro" id="IPR009057">
    <property type="entry name" value="Homeodomain-like_sf"/>
</dbReference>
<dbReference type="PROSITE" id="PS50071">
    <property type="entry name" value="HOMEOBOX_2"/>
    <property type="match status" value="1"/>
</dbReference>
<keyword evidence="1 4" id="KW-0238">DNA-binding</keyword>
<feature type="region of interest" description="Disordered" evidence="5">
    <location>
        <begin position="71"/>
        <end position="102"/>
    </location>
</feature>
<keyword evidence="3 4" id="KW-0539">Nucleus</keyword>
<evidence type="ECO:0000256" key="4">
    <source>
        <dbReference type="PROSITE-ProRule" id="PRU00108"/>
    </source>
</evidence>
<feature type="compositionally biased region" description="Polar residues" evidence="5">
    <location>
        <begin position="77"/>
        <end position="90"/>
    </location>
</feature>
<dbReference type="InterPro" id="IPR050224">
    <property type="entry name" value="TALE_homeobox"/>
</dbReference>
<dbReference type="InterPro" id="IPR008422">
    <property type="entry name" value="KN_HD"/>
</dbReference>
<reference evidence="7 8" key="1">
    <citation type="submission" date="2021-07" db="EMBL/GenBank/DDBJ databases">
        <title>Genome data of Colletotrichum spaethianum.</title>
        <authorList>
            <person name="Utami Y.D."/>
            <person name="Hiruma K."/>
        </authorList>
    </citation>
    <scope>NUCLEOTIDE SEQUENCE [LARGE SCALE GENOMIC DNA]</scope>
    <source>
        <strain evidence="7 8">MAFF 242679</strain>
    </source>
</reference>
<name>A0AA37GAI0_9PEZI</name>
<protein>
    <submittedName>
        <fullName evidence="7">Homeobox protein 4</fullName>
    </submittedName>
</protein>
<dbReference type="GO" id="GO:0003677">
    <property type="term" value="F:DNA binding"/>
    <property type="evidence" value="ECO:0007669"/>
    <property type="project" value="UniProtKB-UniRule"/>
</dbReference>
<evidence type="ECO:0000259" key="6">
    <source>
        <dbReference type="PROSITE" id="PS50071"/>
    </source>
</evidence>
<evidence type="ECO:0000256" key="5">
    <source>
        <dbReference type="SAM" id="MobiDB-lite"/>
    </source>
</evidence>
<keyword evidence="2 4" id="KW-0371">Homeobox</keyword>
<proteinExistence type="predicted"/>
<evidence type="ECO:0000313" key="8">
    <source>
        <dbReference type="Proteomes" id="UP001055172"/>
    </source>
</evidence>
<gene>
    <name evidence="7" type="ORF">ColLi_00147</name>
</gene>
<organism evidence="7 8">
    <name type="scientific">Colletotrichum liriopes</name>
    <dbReference type="NCBI Taxonomy" id="708192"/>
    <lineage>
        <taxon>Eukaryota</taxon>
        <taxon>Fungi</taxon>
        <taxon>Dikarya</taxon>
        <taxon>Ascomycota</taxon>
        <taxon>Pezizomycotina</taxon>
        <taxon>Sordariomycetes</taxon>
        <taxon>Hypocreomycetidae</taxon>
        <taxon>Glomerellales</taxon>
        <taxon>Glomerellaceae</taxon>
        <taxon>Colletotrichum</taxon>
        <taxon>Colletotrichum spaethianum species complex</taxon>
    </lineage>
</organism>
<comment type="subcellular location">
    <subcellularLocation>
        <location evidence="4">Nucleus</location>
    </subcellularLocation>
</comment>
<dbReference type="SMART" id="SM00389">
    <property type="entry name" value="HOX"/>
    <property type="match status" value="1"/>
</dbReference>
<evidence type="ECO:0000256" key="2">
    <source>
        <dbReference type="ARBA" id="ARBA00023155"/>
    </source>
</evidence>
<keyword evidence="8" id="KW-1185">Reference proteome</keyword>
<feature type="region of interest" description="Disordered" evidence="5">
    <location>
        <begin position="1"/>
        <end position="20"/>
    </location>
</feature>
<dbReference type="SUPFAM" id="SSF46689">
    <property type="entry name" value="Homeodomain-like"/>
    <property type="match status" value="1"/>
</dbReference>
<feature type="DNA-binding region" description="Homeobox" evidence="4">
    <location>
        <begin position="14"/>
        <end position="76"/>
    </location>
</feature>
<dbReference type="PANTHER" id="PTHR11850">
    <property type="entry name" value="HOMEOBOX PROTEIN TRANSCRIPTION FACTORS"/>
    <property type="match status" value="1"/>
</dbReference>
<comment type="caution">
    <text evidence="7">The sequence shown here is derived from an EMBL/GenBank/DDBJ whole genome shotgun (WGS) entry which is preliminary data.</text>
</comment>
<evidence type="ECO:0000256" key="1">
    <source>
        <dbReference type="ARBA" id="ARBA00023125"/>
    </source>
</evidence>
<accession>A0AA37GAI0</accession>
<dbReference type="Pfam" id="PF05920">
    <property type="entry name" value="Homeobox_KN"/>
    <property type="match status" value="1"/>
</dbReference>
<dbReference type="InterPro" id="IPR001356">
    <property type="entry name" value="HD"/>
</dbReference>